<evidence type="ECO:0000256" key="7">
    <source>
        <dbReference type="ARBA" id="ARBA00022918"/>
    </source>
</evidence>
<keyword evidence="4" id="KW-0540">Nuclease</keyword>
<organism evidence="13 14">
    <name type="scientific">Macrosiphum euphorbiae</name>
    <name type="common">potato aphid</name>
    <dbReference type="NCBI Taxonomy" id="13131"/>
    <lineage>
        <taxon>Eukaryota</taxon>
        <taxon>Metazoa</taxon>
        <taxon>Ecdysozoa</taxon>
        <taxon>Arthropoda</taxon>
        <taxon>Hexapoda</taxon>
        <taxon>Insecta</taxon>
        <taxon>Pterygota</taxon>
        <taxon>Neoptera</taxon>
        <taxon>Paraneoptera</taxon>
        <taxon>Hemiptera</taxon>
        <taxon>Sternorrhyncha</taxon>
        <taxon>Aphidomorpha</taxon>
        <taxon>Aphidoidea</taxon>
        <taxon>Aphididae</taxon>
        <taxon>Macrosiphini</taxon>
        <taxon>Macrosiphum</taxon>
    </lineage>
</organism>
<dbReference type="SUPFAM" id="SSF57756">
    <property type="entry name" value="Retrovirus zinc finger-like domains"/>
    <property type="match status" value="1"/>
</dbReference>
<evidence type="ECO:0000256" key="6">
    <source>
        <dbReference type="ARBA" id="ARBA00022801"/>
    </source>
</evidence>
<dbReference type="GO" id="GO:0003964">
    <property type="term" value="F:RNA-directed DNA polymerase activity"/>
    <property type="evidence" value="ECO:0007669"/>
    <property type="project" value="UniProtKB-KW"/>
</dbReference>
<dbReference type="SMART" id="SM00343">
    <property type="entry name" value="ZnF_C2HC"/>
    <property type="match status" value="2"/>
</dbReference>
<dbReference type="AlphaFoldDB" id="A0AAV0W5U5"/>
<keyword evidence="8" id="KW-0863">Zinc-finger</keyword>
<dbReference type="InterPro" id="IPR021109">
    <property type="entry name" value="Peptidase_aspartic_dom_sf"/>
</dbReference>
<dbReference type="InterPro" id="IPR001995">
    <property type="entry name" value="Peptidase_A2_cat"/>
</dbReference>
<evidence type="ECO:0000259" key="11">
    <source>
        <dbReference type="PROSITE" id="PS50175"/>
    </source>
</evidence>
<comment type="caution">
    <text evidence="13">The sequence shown here is derived from an EMBL/GenBank/DDBJ whole genome shotgun (WGS) entry which is preliminary data.</text>
</comment>
<dbReference type="GO" id="GO:0004190">
    <property type="term" value="F:aspartic-type endopeptidase activity"/>
    <property type="evidence" value="ECO:0007669"/>
    <property type="project" value="InterPro"/>
</dbReference>
<evidence type="ECO:0000256" key="8">
    <source>
        <dbReference type="PROSITE-ProRule" id="PRU00047"/>
    </source>
</evidence>
<name>A0AAV0W5U5_9HEMI</name>
<evidence type="ECO:0000313" key="14">
    <source>
        <dbReference type="Proteomes" id="UP001160148"/>
    </source>
</evidence>
<evidence type="ECO:0000256" key="5">
    <source>
        <dbReference type="ARBA" id="ARBA00022759"/>
    </source>
</evidence>
<dbReference type="Pfam" id="PF17917">
    <property type="entry name" value="RT_RNaseH"/>
    <property type="match status" value="1"/>
</dbReference>
<keyword evidence="8" id="KW-0862">Zinc</keyword>
<feature type="domain" description="Peptidase A2" evidence="11">
    <location>
        <begin position="349"/>
        <end position="385"/>
    </location>
</feature>
<evidence type="ECO:0000256" key="3">
    <source>
        <dbReference type="ARBA" id="ARBA00022695"/>
    </source>
</evidence>
<dbReference type="GO" id="GO:0008270">
    <property type="term" value="F:zinc ion binding"/>
    <property type="evidence" value="ECO:0007669"/>
    <property type="project" value="UniProtKB-KW"/>
</dbReference>
<dbReference type="PROSITE" id="PS50158">
    <property type="entry name" value="ZF_CCHC"/>
    <property type="match status" value="2"/>
</dbReference>
<dbReference type="PANTHER" id="PTHR37984:SF5">
    <property type="entry name" value="PROTEIN NYNRIN-LIKE"/>
    <property type="match status" value="1"/>
</dbReference>
<dbReference type="FunFam" id="3.30.70.270:FF:000020">
    <property type="entry name" value="Transposon Tf2-6 polyprotein-like Protein"/>
    <property type="match status" value="1"/>
</dbReference>
<dbReference type="InterPro" id="IPR036875">
    <property type="entry name" value="Znf_CCHC_sf"/>
</dbReference>
<evidence type="ECO:0000259" key="10">
    <source>
        <dbReference type="PROSITE" id="PS50158"/>
    </source>
</evidence>
<keyword evidence="8" id="KW-0479">Metal-binding</keyword>
<reference evidence="13 14" key="1">
    <citation type="submission" date="2023-01" db="EMBL/GenBank/DDBJ databases">
        <authorList>
            <person name="Whitehead M."/>
        </authorList>
    </citation>
    <scope>NUCLEOTIDE SEQUENCE [LARGE SCALE GENOMIC DNA]</scope>
</reference>
<sequence length="1018" mass="115267">MVNDKETSSQQQQQQPVKAPTYNELMMLIGELRERLQVAEKAAEQTKSDNASVTSVSTGKCNEIRMFANLDNSVKVFTGSESNYDAADWIQSVESMADLNAWPVAYRMQFVRCNVTEAARDWFLYKEFADWGDFVKQFRATFVRKMLVSDCWDALKNRKQGKEEPVMKYFQEKVRWCRELSLGFSETRDYVIRGLNKWELAQYALGRDHKDLDDLLHDLLDWTRMYTVRGEQTRYVKPDKDVKKDFGPRSYKFVPKSNDDAGAKAAETADIAGGSSEHEPSCWKCHKVGHVPKDCPVKHKSAVKCYSCQGEGHFARQCPKRRTTNSVTEPKEIASHPYEKCGTVNGQSVKVLIDTGSHYSLIKTSIAEKCRLPITEINTSLYGIGDVNNPSVTISGRIVSTIVVDEVEAGPVQLLIVLDNAQQSDVIVGRNWLDDPAVLYWKEDGQMKLAKSKDQIGIRDTTATSVDGHIDVLQVIALDSGVDRRPLTIDDFKYVNAEVKPNEQRSLIDLVNEYRDCFALNLKELGCTSLTKMELHEVEGSAPVVCRPYKTTATDREAIAEIVRDWKEHGIVVETESQYASPVILVKQGDKNRLCVDYRQLNKQVKRHNFPLPDMHEQVEALATGKYFVQLDLATGYLQLPLTEDAQEKTAFVTPDDTGQFTRMPFGLAGAPGEFTRLMHRVLGKLRNTVVKNYLDDWVIDATSWSEMLEKLKEVLIRLRFANLTLKPGKCSLGANHIEFLGFVIGGGTICPGNAKTRAVQEFPTPNDVHAVRRFLGLTGFFRRFVENYATIALPLSNLTKAGTTFVWNEPQREAFDKLKSVLVSKPVMKMFNQNAFSTEVHTDASSVGIGAMLLQRDKDGEAPKLVYCISKKLTEAESKYHSGKLELMAVIWAVNKWRNFLLGIKFTILTDCQALVYLRAHRALRPQIARWHDLLQEYEYDIQHRPGNKMAHVDALSRAPVTESDGTTLNDVLAERLDVYVTITQEERVLMAQTADEDIKDIIKILKKPEEARRREN</sequence>
<dbReference type="EC" id="2.7.7.49" evidence="1"/>
<dbReference type="InterPro" id="IPR001878">
    <property type="entry name" value="Znf_CCHC"/>
</dbReference>
<evidence type="ECO:0000256" key="1">
    <source>
        <dbReference type="ARBA" id="ARBA00012493"/>
    </source>
</evidence>
<dbReference type="CDD" id="cd00303">
    <property type="entry name" value="retropepsin_like"/>
    <property type="match status" value="1"/>
</dbReference>
<dbReference type="InterPro" id="IPR043128">
    <property type="entry name" value="Rev_trsase/Diguanyl_cyclase"/>
</dbReference>
<dbReference type="Gene3D" id="2.40.70.10">
    <property type="entry name" value="Acid Proteases"/>
    <property type="match status" value="1"/>
</dbReference>
<dbReference type="Pfam" id="PF00078">
    <property type="entry name" value="RVT_1"/>
    <property type="match status" value="1"/>
</dbReference>
<dbReference type="Pfam" id="PF13650">
    <property type="entry name" value="Asp_protease_2"/>
    <property type="match status" value="1"/>
</dbReference>
<dbReference type="PANTHER" id="PTHR37984">
    <property type="entry name" value="PROTEIN CBG26694"/>
    <property type="match status" value="1"/>
</dbReference>
<keyword evidence="5" id="KW-0255">Endonuclease</keyword>
<dbReference type="Gene3D" id="3.30.70.270">
    <property type="match status" value="2"/>
</dbReference>
<dbReference type="Proteomes" id="UP001160148">
    <property type="component" value="Unassembled WGS sequence"/>
</dbReference>
<proteinExistence type="predicted"/>
<dbReference type="InterPro" id="IPR050951">
    <property type="entry name" value="Retrovirus_Pol_polyprotein"/>
</dbReference>
<dbReference type="FunFam" id="3.10.20.370:FF:000001">
    <property type="entry name" value="Retrovirus-related Pol polyprotein from transposon 17.6-like protein"/>
    <property type="match status" value="1"/>
</dbReference>
<dbReference type="Pfam" id="PF00098">
    <property type="entry name" value="zf-CCHC"/>
    <property type="match status" value="1"/>
</dbReference>
<feature type="domain" description="Reverse transcriptase" evidence="12">
    <location>
        <begin position="567"/>
        <end position="745"/>
    </location>
</feature>
<evidence type="ECO:0000256" key="4">
    <source>
        <dbReference type="ARBA" id="ARBA00022722"/>
    </source>
</evidence>
<dbReference type="InterPro" id="IPR043502">
    <property type="entry name" value="DNA/RNA_pol_sf"/>
</dbReference>
<evidence type="ECO:0000256" key="2">
    <source>
        <dbReference type="ARBA" id="ARBA00022679"/>
    </source>
</evidence>
<dbReference type="Gene3D" id="3.10.10.10">
    <property type="entry name" value="HIV Type 1 Reverse Transcriptase, subunit A, domain 1"/>
    <property type="match status" value="1"/>
</dbReference>
<dbReference type="CDD" id="cd09274">
    <property type="entry name" value="RNase_HI_RT_Ty3"/>
    <property type="match status" value="1"/>
</dbReference>
<keyword evidence="14" id="KW-1185">Reference proteome</keyword>
<feature type="domain" description="CCHC-type" evidence="10">
    <location>
        <begin position="304"/>
        <end position="320"/>
    </location>
</feature>
<keyword evidence="3" id="KW-0548">Nucleotidyltransferase</keyword>
<evidence type="ECO:0000256" key="9">
    <source>
        <dbReference type="SAM" id="Coils"/>
    </source>
</evidence>
<feature type="coiled-coil region" evidence="9">
    <location>
        <begin position="22"/>
        <end position="49"/>
    </location>
</feature>
<dbReference type="InterPro" id="IPR041373">
    <property type="entry name" value="RT_RNaseH"/>
</dbReference>
<protein>
    <recommendedName>
        <fullName evidence="1">RNA-directed DNA polymerase</fullName>
        <ecNumber evidence="1">2.7.7.49</ecNumber>
    </recommendedName>
</protein>
<dbReference type="SUPFAM" id="SSF50630">
    <property type="entry name" value="Acid proteases"/>
    <property type="match status" value="1"/>
</dbReference>
<dbReference type="GO" id="GO:0003676">
    <property type="term" value="F:nucleic acid binding"/>
    <property type="evidence" value="ECO:0007669"/>
    <property type="project" value="InterPro"/>
</dbReference>
<dbReference type="EMBL" id="CARXXK010000001">
    <property type="protein sequence ID" value="CAI6351156.1"/>
    <property type="molecule type" value="Genomic_DNA"/>
</dbReference>
<gene>
    <name evidence="13" type="ORF">MEUPH1_LOCUS7532</name>
</gene>
<evidence type="ECO:0000259" key="12">
    <source>
        <dbReference type="PROSITE" id="PS50878"/>
    </source>
</evidence>
<dbReference type="PROSITE" id="PS50175">
    <property type="entry name" value="ASP_PROT_RETROV"/>
    <property type="match status" value="1"/>
</dbReference>
<dbReference type="Gene3D" id="4.10.60.10">
    <property type="entry name" value="Zinc finger, CCHC-type"/>
    <property type="match status" value="1"/>
</dbReference>
<keyword evidence="2" id="KW-0808">Transferase</keyword>
<dbReference type="SUPFAM" id="SSF56672">
    <property type="entry name" value="DNA/RNA polymerases"/>
    <property type="match status" value="1"/>
</dbReference>
<dbReference type="CDD" id="cd01647">
    <property type="entry name" value="RT_LTR"/>
    <property type="match status" value="1"/>
</dbReference>
<feature type="domain" description="CCHC-type" evidence="10">
    <location>
        <begin position="282"/>
        <end position="296"/>
    </location>
</feature>
<accession>A0AAV0W5U5</accession>
<dbReference type="PROSITE" id="PS50878">
    <property type="entry name" value="RT_POL"/>
    <property type="match status" value="1"/>
</dbReference>
<evidence type="ECO:0000313" key="13">
    <source>
        <dbReference type="EMBL" id="CAI6351156.1"/>
    </source>
</evidence>
<keyword evidence="6" id="KW-0378">Hydrolase</keyword>
<dbReference type="InterPro" id="IPR000477">
    <property type="entry name" value="RT_dom"/>
</dbReference>
<dbReference type="GO" id="GO:0004519">
    <property type="term" value="F:endonuclease activity"/>
    <property type="evidence" value="ECO:0007669"/>
    <property type="project" value="UniProtKB-KW"/>
</dbReference>
<keyword evidence="7" id="KW-0695">RNA-directed DNA polymerase</keyword>
<keyword evidence="9" id="KW-0175">Coiled coil</keyword>
<dbReference type="GO" id="GO:0006508">
    <property type="term" value="P:proteolysis"/>
    <property type="evidence" value="ECO:0007669"/>
    <property type="project" value="InterPro"/>
</dbReference>